<feature type="domain" description="Nitroreductase" evidence="1">
    <location>
        <begin position="46"/>
        <end position="211"/>
    </location>
</feature>
<protein>
    <submittedName>
        <fullName evidence="2">SagB/ThcOx family dehydrogenase</fullName>
    </submittedName>
</protein>
<evidence type="ECO:0000313" key="2">
    <source>
        <dbReference type="EMBL" id="QDL37392.1"/>
    </source>
</evidence>
<evidence type="ECO:0000313" key="3">
    <source>
        <dbReference type="Proteomes" id="UP000316798"/>
    </source>
</evidence>
<dbReference type="CDD" id="cd02142">
    <property type="entry name" value="McbC_SagB-like_oxidoreductase"/>
    <property type="match status" value="1"/>
</dbReference>
<dbReference type="PANTHER" id="PTHR43745:SF2">
    <property type="entry name" value="NITROREDUCTASE MJ1384-RELATED"/>
    <property type="match status" value="1"/>
</dbReference>
<dbReference type="AlphaFoldDB" id="A0A515DAF8"/>
<evidence type="ECO:0000259" key="1">
    <source>
        <dbReference type="Pfam" id="PF00881"/>
    </source>
</evidence>
<gene>
    <name evidence="2" type="ORF">EUB48_08995</name>
</gene>
<keyword evidence="3" id="KW-1185">Reference proteome</keyword>
<dbReference type="SUPFAM" id="SSF55469">
    <property type="entry name" value="FMN-dependent nitroreductase-like"/>
    <property type="match status" value="1"/>
</dbReference>
<dbReference type="OrthoDB" id="9802775at2"/>
<organism evidence="2 3">
    <name type="scientific">Rhodoferax sediminis</name>
    <dbReference type="NCBI Taxonomy" id="2509614"/>
    <lineage>
        <taxon>Bacteria</taxon>
        <taxon>Pseudomonadati</taxon>
        <taxon>Pseudomonadota</taxon>
        <taxon>Betaproteobacteria</taxon>
        <taxon>Burkholderiales</taxon>
        <taxon>Comamonadaceae</taxon>
        <taxon>Rhodoferax</taxon>
    </lineage>
</organism>
<dbReference type="InterPro" id="IPR052544">
    <property type="entry name" value="Bacteriocin_Proc_Enz"/>
</dbReference>
<dbReference type="Pfam" id="PF00881">
    <property type="entry name" value="Nitroreductase"/>
    <property type="match status" value="1"/>
</dbReference>
<dbReference type="InterPro" id="IPR029479">
    <property type="entry name" value="Nitroreductase"/>
</dbReference>
<dbReference type="InterPro" id="IPR000415">
    <property type="entry name" value="Nitroreductase-like"/>
</dbReference>
<dbReference type="Proteomes" id="UP000316798">
    <property type="component" value="Chromosome"/>
</dbReference>
<sequence>MNTLTKMALGLIGQFKPVPAEGYAVSTLPLPPAQTTGGQPLMHALQQRQSQREFDPAPLPLQTLSNLLWAAGGVNRPALGGRTAPSALNAQEIDTYAALPGGLYRYDAPPHRLRMVGAIDVRRVTGYQDFVDTAPLDLVYVAQHRRMALVPASQRDSYAWFAAGAMAQNAHLYCASEGLSCVIRAWIDRGALGQAMGLSPDEQVLVAQTIGSPRTAAAC</sequence>
<proteinExistence type="predicted"/>
<reference evidence="2 3" key="1">
    <citation type="submission" date="2019-01" db="EMBL/GenBank/DDBJ databases">
        <title>Genomic insights into a novel species Rhodoferax sp.</title>
        <authorList>
            <person name="Jin L."/>
        </authorList>
    </citation>
    <scope>NUCLEOTIDE SEQUENCE [LARGE SCALE GENOMIC DNA]</scope>
    <source>
        <strain evidence="2 3">CHu59-6-5</strain>
    </source>
</reference>
<dbReference type="EMBL" id="CP035503">
    <property type="protein sequence ID" value="QDL37392.1"/>
    <property type="molecule type" value="Genomic_DNA"/>
</dbReference>
<name>A0A515DAF8_9BURK</name>
<dbReference type="GO" id="GO:0016491">
    <property type="term" value="F:oxidoreductase activity"/>
    <property type="evidence" value="ECO:0007669"/>
    <property type="project" value="InterPro"/>
</dbReference>
<dbReference type="Gene3D" id="3.40.109.10">
    <property type="entry name" value="NADH Oxidase"/>
    <property type="match status" value="1"/>
</dbReference>
<dbReference type="KEGG" id="rhf:EUB48_08995"/>
<accession>A0A515DAF8</accession>
<dbReference type="RefSeq" id="WP_142818563.1">
    <property type="nucleotide sequence ID" value="NZ_CP035503.1"/>
</dbReference>
<dbReference type="PANTHER" id="PTHR43745">
    <property type="entry name" value="NITROREDUCTASE MJ1384-RELATED"/>
    <property type="match status" value="1"/>
</dbReference>